<dbReference type="SUPFAM" id="SSF47473">
    <property type="entry name" value="EF-hand"/>
    <property type="match status" value="1"/>
</dbReference>
<dbReference type="InterPro" id="IPR002048">
    <property type="entry name" value="EF_hand_dom"/>
</dbReference>
<evidence type="ECO:0000313" key="4">
    <source>
        <dbReference type="EMBL" id="MDU0112034.1"/>
    </source>
</evidence>
<dbReference type="Gene3D" id="1.10.238.10">
    <property type="entry name" value="EF-hand"/>
    <property type="match status" value="1"/>
</dbReference>
<dbReference type="Pfam" id="PF13202">
    <property type="entry name" value="EF-hand_5"/>
    <property type="match status" value="2"/>
</dbReference>
<dbReference type="PROSITE" id="PS00018">
    <property type="entry name" value="EF_HAND_1"/>
    <property type="match status" value="1"/>
</dbReference>
<protein>
    <submittedName>
        <fullName evidence="4">EF-hand domain-containing protein</fullName>
    </submittedName>
</protein>
<feature type="compositionally biased region" description="Polar residues" evidence="1">
    <location>
        <begin position="27"/>
        <end position="39"/>
    </location>
</feature>
<evidence type="ECO:0000313" key="5">
    <source>
        <dbReference type="Proteomes" id="UP001257914"/>
    </source>
</evidence>
<evidence type="ECO:0000259" key="3">
    <source>
        <dbReference type="Pfam" id="PF13202"/>
    </source>
</evidence>
<dbReference type="EMBL" id="JAWCUA010000003">
    <property type="protein sequence ID" value="MDU0112034.1"/>
    <property type="molecule type" value="Genomic_DNA"/>
</dbReference>
<dbReference type="Proteomes" id="UP001257914">
    <property type="component" value="Unassembled WGS sequence"/>
</dbReference>
<feature type="region of interest" description="Disordered" evidence="1">
    <location>
        <begin position="23"/>
        <end position="76"/>
    </location>
</feature>
<dbReference type="CDD" id="cd00051">
    <property type="entry name" value="EFh"/>
    <property type="match status" value="1"/>
</dbReference>
<dbReference type="InterPro" id="IPR018247">
    <property type="entry name" value="EF_Hand_1_Ca_BS"/>
</dbReference>
<sequence length="112" mass="12486">MRVYSTILLSLVFSTASLVQAAPTMAGQESCSSNDNQGQKTHKQRPNFATLDINSDGDIDTEEFASHKHPHGDPQKIFVRIDADQNGVISKQEFEDHKPPHHKNKTKRGCND</sequence>
<comment type="caution">
    <text evidence="4">The sequence shown here is derived from an EMBL/GenBank/DDBJ whole genome shotgun (WGS) entry which is preliminary data.</text>
</comment>
<feature type="compositionally biased region" description="Basic residues" evidence="1">
    <location>
        <begin position="99"/>
        <end position="112"/>
    </location>
</feature>
<evidence type="ECO:0000256" key="2">
    <source>
        <dbReference type="SAM" id="SignalP"/>
    </source>
</evidence>
<feature type="region of interest" description="Disordered" evidence="1">
    <location>
        <begin position="88"/>
        <end position="112"/>
    </location>
</feature>
<organism evidence="4 5">
    <name type="scientific">Psychrosphaera aquimarina</name>
    <dbReference type="NCBI Taxonomy" id="2044854"/>
    <lineage>
        <taxon>Bacteria</taxon>
        <taxon>Pseudomonadati</taxon>
        <taxon>Pseudomonadota</taxon>
        <taxon>Gammaproteobacteria</taxon>
        <taxon>Alteromonadales</taxon>
        <taxon>Pseudoalteromonadaceae</taxon>
        <taxon>Psychrosphaera</taxon>
    </lineage>
</organism>
<dbReference type="InterPro" id="IPR011992">
    <property type="entry name" value="EF-hand-dom_pair"/>
</dbReference>
<evidence type="ECO:0000256" key="1">
    <source>
        <dbReference type="SAM" id="MobiDB-lite"/>
    </source>
</evidence>
<feature type="signal peptide" evidence="2">
    <location>
        <begin position="1"/>
        <end position="21"/>
    </location>
</feature>
<dbReference type="RefSeq" id="WP_315945881.1">
    <property type="nucleotide sequence ID" value="NZ_JAWCUA010000003.1"/>
</dbReference>
<feature type="chain" id="PRO_5045056881" evidence="2">
    <location>
        <begin position="22"/>
        <end position="112"/>
    </location>
</feature>
<keyword evidence="2" id="KW-0732">Signal</keyword>
<reference evidence="4 5" key="1">
    <citation type="submission" date="2023-10" db="EMBL/GenBank/DDBJ databases">
        <title>Psychrosphaera aquimaarina strain SW33 isolated from seawater.</title>
        <authorList>
            <person name="Bayburt H."/>
            <person name="Kim J.M."/>
            <person name="Choi B.J."/>
            <person name="Jeon C.O."/>
        </authorList>
    </citation>
    <scope>NUCLEOTIDE SEQUENCE [LARGE SCALE GENOMIC DNA]</scope>
    <source>
        <strain evidence="4 5">KCTC 52743</strain>
    </source>
</reference>
<feature type="domain" description="EF-hand" evidence="3">
    <location>
        <begin position="48"/>
        <end position="65"/>
    </location>
</feature>
<name>A0ABU3QXM5_9GAMM</name>
<feature type="domain" description="EF-hand" evidence="3">
    <location>
        <begin position="76"/>
        <end position="95"/>
    </location>
</feature>
<keyword evidence="5" id="KW-1185">Reference proteome</keyword>
<accession>A0ABU3QXM5</accession>
<proteinExistence type="predicted"/>
<gene>
    <name evidence="4" type="ORF">RT723_03245</name>
</gene>